<dbReference type="Proteomes" id="UP000028730">
    <property type="component" value="Unassembled WGS sequence"/>
</dbReference>
<dbReference type="STRING" id="1341695.BBOMB_1507"/>
<dbReference type="EMBL" id="ATLK01000002">
    <property type="protein sequence ID" value="KFF30641.1"/>
    <property type="molecule type" value="Genomic_DNA"/>
</dbReference>
<sequence>MSAHQSVRLFIPAFVHWSACQSVRFVRSVRSPIRSFVVHVFLGSSIVGSSPRTLVSPRFGLAPSWFRSSGCRYVSSRPCRHVRRFVGGRCLSYCPLALSSLSLCTWFERISIIGSTVSLVSLLSTHRLVGLRRTGLSVRLSVCMYMRMHTYDPVSGLSDGIVARIERS</sequence>
<proteinExistence type="predicted"/>
<comment type="caution">
    <text evidence="1">The sequence shown here is derived from an EMBL/GenBank/DDBJ whole genome shotgun (WGS) entry which is preliminary data.</text>
</comment>
<organism evidence="1 2">
    <name type="scientific">Bifidobacterium bombi DSM 19703</name>
    <dbReference type="NCBI Taxonomy" id="1341695"/>
    <lineage>
        <taxon>Bacteria</taxon>
        <taxon>Bacillati</taxon>
        <taxon>Actinomycetota</taxon>
        <taxon>Actinomycetes</taxon>
        <taxon>Bifidobacteriales</taxon>
        <taxon>Bifidobacteriaceae</taxon>
        <taxon>Bifidobacterium</taxon>
    </lineage>
</organism>
<evidence type="ECO:0000313" key="1">
    <source>
        <dbReference type="EMBL" id="KFF30641.1"/>
    </source>
</evidence>
<protein>
    <submittedName>
        <fullName evidence="1">Uncharacterized protein</fullName>
    </submittedName>
</protein>
<name>A0A086BNX7_9BIFI</name>
<keyword evidence="2" id="KW-1185">Reference proteome</keyword>
<accession>A0A086BNX7</accession>
<evidence type="ECO:0000313" key="2">
    <source>
        <dbReference type="Proteomes" id="UP000028730"/>
    </source>
</evidence>
<reference evidence="1 2" key="1">
    <citation type="journal article" date="2014" name="Appl. Environ. Microbiol.">
        <title>Genomic encyclopedia of type strains of the genus Bifidobacterium.</title>
        <authorList>
            <person name="Milani C."/>
            <person name="Lugli G.A."/>
            <person name="Duranti S."/>
            <person name="Turroni F."/>
            <person name="Bottacini F."/>
            <person name="Mangifesta M."/>
            <person name="Sanchez B."/>
            <person name="Viappiani A."/>
            <person name="Mancabelli L."/>
            <person name="Taminiau B."/>
            <person name="Delcenserie V."/>
            <person name="Barrangou R."/>
            <person name="Margolles A."/>
            <person name="van Sinderen D."/>
            <person name="Ventura M."/>
        </authorList>
    </citation>
    <scope>NUCLEOTIDE SEQUENCE [LARGE SCALE GENOMIC DNA]</scope>
    <source>
        <strain evidence="1 2">DSM 19703</strain>
    </source>
</reference>
<dbReference type="AlphaFoldDB" id="A0A086BNX7"/>
<gene>
    <name evidence="1" type="ORF">BBOMB_1507</name>
</gene>